<dbReference type="EMBL" id="MOMC01000125">
    <property type="protein sequence ID" value="ONH22025.1"/>
    <property type="molecule type" value="Genomic_DNA"/>
</dbReference>
<comment type="caution">
    <text evidence="1">The sequence shown here is derived from an EMBL/GenBank/DDBJ whole genome shotgun (WGS) entry which is preliminary data.</text>
</comment>
<dbReference type="OrthoDB" id="3722616at2"/>
<reference evidence="1" key="2">
    <citation type="journal article" date="2017" name="Genome Announc.">
        <title>Permanent Draft Genome Sequences of Three Frankia sp. Strains That Are Atypical, Noninfective, Ineffective Isolates.</title>
        <authorList>
            <person name="Gueddou A."/>
            <person name="Swanson E."/>
            <person name="Ktari A."/>
            <person name="Nouioui I."/>
            <person name="Hezbri K."/>
            <person name="Ghodhbane-Gtari F."/>
            <person name="Simpson S."/>
            <person name="Morris K."/>
            <person name="Thomas W.K."/>
            <person name="Sen A."/>
            <person name="Gtari M."/>
            <person name="Tisa L.S."/>
        </authorList>
    </citation>
    <scope>NUCLEOTIDE SEQUENCE</scope>
    <source>
        <strain evidence="1">NRRL B-16386</strain>
    </source>
</reference>
<organism evidence="1 3">
    <name type="scientific">Pseudofrankia asymbiotica</name>
    <dbReference type="NCBI Taxonomy" id="1834516"/>
    <lineage>
        <taxon>Bacteria</taxon>
        <taxon>Bacillati</taxon>
        <taxon>Actinomycetota</taxon>
        <taxon>Actinomycetes</taxon>
        <taxon>Frankiales</taxon>
        <taxon>Frankiaceae</taxon>
        <taxon>Pseudofrankia</taxon>
    </lineage>
</organism>
<evidence type="ECO:0000313" key="2">
    <source>
        <dbReference type="EMBL" id="ONH22025.1"/>
    </source>
</evidence>
<gene>
    <name evidence="2" type="ORF">BL253_36940</name>
    <name evidence="1" type="ORF">BL253_37915</name>
</gene>
<dbReference type="RefSeq" id="WP_076822849.1">
    <property type="nucleotide sequence ID" value="NZ_MOMC01000125.1"/>
</dbReference>
<name>A0A1V2I0V2_9ACTN</name>
<dbReference type="EMBL" id="MOMC01000149">
    <property type="protein sequence ID" value="ONH21783.1"/>
    <property type="molecule type" value="Genomic_DNA"/>
</dbReference>
<dbReference type="Proteomes" id="UP000188929">
    <property type="component" value="Unassembled WGS sequence"/>
</dbReference>
<proteinExistence type="predicted"/>
<keyword evidence="3" id="KW-1185">Reference proteome</keyword>
<reference evidence="3" key="1">
    <citation type="submission" date="2016-10" db="EMBL/GenBank/DDBJ databases">
        <title>Frankia sp. NRRL B-16386 Genome sequencing.</title>
        <authorList>
            <person name="Ghodhbane-Gtari F."/>
            <person name="Swanson E."/>
            <person name="Gueddou A."/>
            <person name="Hezbri K."/>
            <person name="Ktari K."/>
            <person name="Nouioui I."/>
            <person name="Morris K."/>
            <person name="Simpson S."/>
            <person name="Abebe-Akele F."/>
            <person name="Thomas K."/>
            <person name="Gtari M."/>
            <person name="Tisa L.S."/>
        </authorList>
    </citation>
    <scope>NUCLEOTIDE SEQUENCE [LARGE SCALE GENOMIC DNA]</scope>
    <source>
        <strain evidence="3">NRRL B-16386</strain>
    </source>
</reference>
<evidence type="ECO:0000313" key="3">
    <source>
        <dbReference type="Proteomes" id="UP000188929"/>
    </source>
</evidence>
<accession>A0A1V2I0V2</accession>
<dbReference type="AlphaFoldDB" id="A0A1V2I0V2"/>
<protein>
    <submittedName>
        <fullName evidence="1">Uncharacterized protein</fullName>
    </submittedName>
</protein>
<evidence type="ECO:0000313" key="1">
    <source>
        <dbReference type="EMBL" id="ONH21783.1"/>
    </source>
</evidence>
<sequence>MSSAQLAVPCHRRATIRALKAFANQRLAAGQGELDLGLDVVGSSGAPLPVVASRMGHLWDALCRAYDAVGLATATGGGPVFRALVLVRW</sequence>